<evidence type="ECO:0000313" key="1">
    <source>
        <dbReference type="EMBL" id="MBX56618.1"/>
    </source>
</evidence>
<reference evidence="1" key="1">
    <citation type="submission" date="2018-02" db="EMBL/GenBank/DDBJ databases">
        <title>Rhizophora mucronata_Transcriptome.</title>
        <authorList>
            <person name="Meera S.P."/>
            <person name="Sreeshan A."/>
            <person name="Augustine A."/>
        </authorList>
    </citation>
    <scope>NUCLEOTIDE SEQUENCE</scope>
    <source>
        <tissue evidence="1">Leaf</tissue>
    </source>
</reference>
<proteinExistence type="predicted"/>
<dbReference type="AlphaFoldDB" id="A0A2P2PPE3"/>
<accession>A0A2P2PPE3</accession>
<dbReference type="EMBL" id="GGEC01076134">
    <property type="protein sequence ID" value="MBX56618.1"/>
    <property type="molecule type" value="Transcribed_RNA"/>
</dbReference>
<organism evidence="1">
    <name type="scientific">Rhizophora mucronata</name>
    <name type="common">Asiatic mangrove</name>
    <dbReference type="NCBI Taxonomy" id="61149"/>
    <lineage>
        <taxon>Eukaryota</taxon>
        <taxon>Viridiplantae</taxon>
        <taxon>Streptophyta</taxon>
        <taxon>Embryophyta</taxon>
        <taxon>Tracheophyta</taxon>
        <taxon>Spermatophyta</taxon>
        <taxon>Magnoliopsida</taxon>
        <taxon>eudicotyledons</taxon>
        <taxon>Gunneridae</taxon>
        <taxon>Pentapetalae</taxon>
        <taxon>rosids</taxon>
        <taxon>fabids</taxon>
        <taxon>Malpighiales</taxon>
        <taxon>Rhizophoraceae</taxon>
        <taxon>Rhizophora</taxon>
    </lineage>
</organism>
<name>A0A2P2PPE3_RHIMU</name>
<protein>
    <submittedName>
        <fullName evidence="1">Uncharacterized protein</fullName>
    </submittedName>
</protein>
<sequence length="32" mass="3813">MVSNKNFGIGTIKHEMLPYFQPYPSSHYYHII</sequence>